<dbReference type="PANTHER" id="PTHR11465:SF9">
    <property type="entry name" value="CATALASE"/>
    <property type="match status" value="1"/>
</dbReference>
<evidence type="ECO:0000256" key="2">
    <source>
        <dbReference type="ARBA" id="ARBA00022559"/>
    </source>
</evidence>
<dbReference type="AlphaFoldDB" id="A0A1B6KS17"/>
<dbReference type="GO" id="GO:0005739">
    <property type="term" value="C:mitochondrion"/>
    <property type="evidence" value="ECO:0007669"/>
    <property type="project" value="TreeGrafter"/>
</dbReference>
<feature type="domain" description="Catalase core" evidence="9">
    <location>
        <begin position="1"/>
        <end position="233"/>
    </location>
</feature>
<dbReference type="Gene3D" id="2.40.180.10">
    <property type="entry name" value="Catalase core domain"/>
    <property type="match status" value="1"/>
</dbReference>
<keyword evidence="3" id="KW-0349">Heme</keyword>
<dbReference type="GO" id="GO:0042744">
    <property type="term" value="P:hydrogen peroxide catabolic process"/>
    <property type="evidence" value="ECO:0007669"/>
    <property type="project" value="UniProtKB-KW"/>
</dbReference>
<dbReference type="InterPro" id="IPR002226">
    <property type="entry name" value="Catalase_haem_BS"/>
</dbReference>
<keyword evidence="7" id="KW-0376">Hydrogen peroxide</keyword>
<dbReference type="Pfam" id="PF06628">
    <property type="entry name" value="Catalase-rel"/>
    <property type="match status" value="1"/>
</dbReference>
<dbReference type="GO" id="GO:0042542">
    <property type="term" value="P:response to hydrogen peroxide"/>
    <property type="evidence" value="ECO:0007669"/>
    <property type="project" value="TreeGrafter"/>
</dbReference>
<evidence type="ECO:0000256" key="1">
    <source>
        <dbReference type="ARBA" id="ARBA00005329"/>
    </source>
</evidence>
<dbReference type="EMBL" id="GEBQ01025731">
    <property type="protein sequence ID" value="JAT14246.1"/>
    <property type="molecule type" value="Transcribed_RNA"/>
</dbReference>
<dbReference type="GO" id="GO:0046872">
    <property type="term" value="F:metal ion binding"/>
    <property type="evidence" value="ECO:0007669"/>
    <property type="project" value="UniProtKB-KW"/>
</dbReference>
<keyword evidence="6" id="KW-0408">Iron</keyword>
<evidence type="ECO:0000256" key="4">
    <source>
        <dbReference type="ARBA" id="ARBA00022723"/>
    </source>
</evidence>
<comment type="similarity">
    <text evidence="1">Belongs to the catalase family.</text>
</comment>
<dbReference type="InterPro" id="IPR011614">
    <property type="entry name" value="Catalase_core"/>
</dbReference>
<dbReference type="PRINTS" id="PR00067">
    <property type="entry name" value="CATALASE"/>
</dbReference>
<organism evidence="10">
    <name type="scientific">Graphocephala atropunctata</name>
    <dbReference type="NCBI Taxonomy" id="36148"/>
    <lineage>
        <taxon>Eukaryota</taxon>
        <taxon>Metazoa</taxon>
        <taxon>Ecdysozoa</taxon>
        <taxon>Arthropoda</taxon>
        <taxon>Hexapoda</taxon>
        <taxon>Insecta</taxon>
        <taxon>Pterygota</taxon>
        <taxon>Neoptera</taxon>
        <taxon>Paraneoptera</taxon>
        <taxon>Hemiptera</taxon>
        <taxon>Auchenorrhyncha</taxon>
        <taxon>Membracoidea</taxon>
        <taxon>Cicadellidae</taxon>
        <taxon>Cicadellinae</taxon>
        <taxon>Cicadellini</taxon>
        <taxon>Graphocephala</taxon>
    </lineage>
</organism>
<evidence type="ECO:0000256" key="5">
    <source>
        <dbReference type="ARBA" id="ARBA00023002"/>
    </source>
</evidence>
<sequence>MFWDFITLEPQTVHQLMFTFSDRGIPDGYRFMHGYGSHTFKLVNHDGHPIYCKFHYKSDQGIKNLDSATAVEIAGTDPDYAIRDLYNAIARGDYPSWNLSVQLMTFEEAEKFPWNPFDLTKVWPQADYPLMEVGRLVLDRNPENYFADVEQAAFSPSHLVPGIEPSPDKMLQARLFSYPDTHRYRLGSNFLQLPVNSPYQSSVNTNHRDGFMSYGNNQNGAPNYFPNSYHGQRLDARGGLSKSSASGDVARYNSEDQDNFTQPALFWRKTLTEEERARLVNNIIDHLKNAEDSLQDRAVKLFSQVDAEFGQRVAEGLRKLNFTENMMHFILCKKNTSDS</sequence>
<keyword evidence="2" id="KW-0575">Peroxidase</keyword>
<dbReference type="GO" id="GO:0004096">
    <property type="term" value="F:catalase activity"/>
    <property type="evidence" value="ECO:0007669"/>
    <property type="project" value="UniProtKB-EC"/>
</dbReference>
<evidence type="ECO:0000256" key="6">
    <source>
        <dbReference type="ARBA" id="ARBA00023004"/>
    </source>
</evidence>
<dbReference type="InterPro" id="IPR018028">
    <property type="entry name" value="Catalase"/>
</dbReference>
<dbReference type="PANTHER" id="PTHR11465">
    <property type="entry name" value="CATALASE"/>
    <property type="match status" value="1"/>
</dbReference>
<keyword evidence="5" id="KW-0560">Oxidoreductase</keyword>
<dbReference type="PROSITE" id="PS51402">
    <property type="entry name" value="CATALASE_3"/>
    <property type="match status" value="1"/>
</dbReference>
<reference evidence="10" key="1">
    <citation type="submission" date="2015-11" db="EMBL/GenBank/DDBJ databases">
        <title>De novo transcriptome assembly of four potential Pierce s Disease insect vectors from Arizona vineyards.</title>
        <authorList>
            <person name="Tassone E.E."/>
        </authorList>
    </citation>
    <scope>NUCLEOTIDE SEQUENCE</scope>
</reference>
<protein>
    <recommendedName>
        <fullName evidence="9">Catalase core domain-containing protein</fullName>
    </recommendedName>
</protein>
<evidence type="ECO:0000313" key="10">
    <source>
        <dbReference type="EMBL" id="JAT14246.1"/>
    </source>
</evidence>
<evidence type="ECO:0000256" key="7">
    <source>
        <dbReference type="ARBA" id="ARBA00023324"/>
    </source>
</evidence>
<keyword evidence="4" id="KW-0479">Metal-binding</keyword>
<feature type="region of interest" description="Disordered" evidence="8">
    <location>
        <begin position="235"/>
        <end position="254"/>
    </location>
</feature>
<evidence type="ECO:0000256" key="8">
    <source>
        <dbReference type="SAM" id="MobiDB-lite"/>
    </source>
</evidence>
<name>A0A1B6KS17_9HEMI</name>
<dbReference type="SMART" id="SM01060">
    <property type="entry name" value="Catalase"/>
    <property type="match status" value="1"/>
</dbReference>
<dbReference type="PROSITE" id="PS00437">
    <property type="entry name" value="CATALASE_1"/>
    <property type="match status" value="1"/>
</dbReference>
<dbReference type="InterPro" id="IPR020835">
    <property type="entry name" value="Catalase_sf"/>
</dbReference>
<dbReference type="GO" id="GO:0005777">
    <property type="term" value="C:peroxisome"/>
    <property type="evidence" value="ECO:0007669"/>
    <property type="project" value="TreeGrafter"/>
</dbReference>
<dbReference type="GO" id="GO:0020037">
    <property type="term" value="F:heme binding"/>
    <property type="evidence" value="ECO:0007669"/>
    <property type="project" value="InterPro"/>
</dbReference>
<evidence type="ECO:0000259" key="9">
    <source>
        <dbReference type="SMART" id="SM01060"/>
    </source>
</evidence>
<dbReference type="SUPFAM" id="SSF56634">
    <property type="entry name" value="Heme-dependent catalase-like"/>
    <property type="match status" value="1"/>
</dbReference>
<gene>
    <name evidence="10" type="ORF">g.50328</name>
</gene>
<dbReference type="InterPro" id="IPR010582">
    <property type="entry name" value="Catalase_immune_responsive"/>
</dbReference>
<dbReference type="Pfam" id="PF00199">
    <property type="entry name" value="Catalase"/>
    <property type="match status" value="1"/>
</dbReference>
<accession>A0A1B6KS17</accession>
<evidence type="ECO:0000256" key="3">
    <source>
        <dbReference type="ARBA" id="ARBA00022617"/>
    </source>
</evidence>
<proteinExistence type="inferred from homology"/>